<sequence>MDRAGLTPEGGFLAAASITIWSFPDVSAKLMVGTIGFEPTTSSVSKPLYSILSTTYRPLGTAKAR</sequence>
<dbReference type="Proteomes" id="UP000239735">
    <property type="component" value="Unassembled WGS sequence"/>
</dbReference>
<evidence type="ECO:0000313" key="1">
    <source>
        <dbReference type="EMBL" id="SPE20823.1"/>
    </source>
</evidence>
<proteinExistence type="predicted"/>
<reference evidence="2" key="1">
    <citation type="submission" date="2018-02" db="EMBL/GenBank/DDBJ databases">
        <authorList>
            <person name="Hausmann B."/>
        </authorList>
    </citation>
    <scope>NUCLEOTIDE SEQUENCE [LARGE SCALE GENOMIC DNA]</scope>
    <source>
        <strain evidence="2">Peat soil MAG SbA5</strain>
    </source>
</reference>
<name>A0A2N9LCF6_9BACT</name>
<gene>
    <name evidence="1" type="ORF">SBA5_30028</name>
</gene>
<organism evidence="1 2">
    <name type="scientific">Candidatus Sulfuritelmatomonas gaucii</name>
    <dbReference type="NCBI Taxonomy" id="2043161"/>
    <lineage>
        <taxon>Bacteria</taxon>
        <taxon>Pseudomonadati</taxon>
        <taxon>Acidobacteriota</taxon>
        <taxon>Terriglobia</taxon>
        <taxon>Terriglobales</taxon>
        <taxon>Acidobacteriaceae</taxon>
        <taxon>Candidatus Sulfuritelmatomonas</taxon>
    </lineage>
</organism>
<dbReference type="AlphaFoldDB" id="A0A2N9LCF6"/>
<dbReference type="EMBL" id="OKRB01000086">
    <property type="protein sequence ID" value="SPE20823.1"/>
    <property type="molecule type" value="Genomic_DNA"/>
</dbReference>
<accession>A0A2N9LCF6</accession>
<evidence type="ECO:0000313" key="2">
    <source>
        <dbReference type="Proteomes" id="UP000239735"/>
    </source>
</evidence>
<protein>
    <submittedName>
        <fullName evidence="1">Uncharacterized protein</fullName>
    </submittedName>
</protein>